<name>A0A9W9JZI3_9EURO</name>
<dbReference type="Proteomes" id="UP001149165">
    <property type="component" value="Unassembled WGS sequence"/>
</dbReference>
<reference evidence="2" key="2">
    <citation type="journal article" date="2023" name="IMA Fungus">
        <title>Comparative genomic study of the Penicillium genus elucidates a diverse pangenome and 15 lateral gene transfer events.</title>
        <authorList>
            <person name="Petersen C."/>
            <person name="Sorensen T."/>
            <person name="Nielsen M.R."/>
            <person name="Sondergaard T.E."/>
            <person name="Sorensen J.L."/>
            <person name="Fitzpatrick D.A."/>
            <person name="Frisvad J.C."/>
            <person name="Nielsen K.L."/>
        </authorList>
    </citation>
    <scope>NUCLEOTIDE SEQUENCE</scope>
    <source>
        <strain evidence="2">IBT 30069</strain>
    </source>
</reference>
<sequence>MEPNDSFNITLSPREGEGGLHTKNPPKQPFQRATIHEDRRSINIGCSLVDVVHGHLSPDEEEYASLIVLSFRFDPSKRGRRIMSAKITVTFLGADDDDEHPGVAGISLNGSYSLIPSTQTETITSGVNGSAGISVLSTGNLSLEKNYERVISRETSDATYVSGSTCHIGVDWDPANAVEWKLRENATLKSGIPAQLRAGILLKRDNLEQFRCMVQIESEVDAVSSVGRWFGGKPKDDPVLFDPTILPTNRLMKYDKDDLGNFDLSLVEDVTFTTILDSTIKNHSTTRQTQPGI</sequence>
<feature type="region of interest" description="Disordered" evidence="1">
    <location>
        <begin position="1"/>
        <end position="29"/>
    </location>
</feature>
<evidence type="ECO:0000256" key="1">
    <source>
        <dbReference type="SAM" id="MobiDB-lite"/>
    </source>
</evidence>
<evidence type="ECO:0000313" key="2">
    <source>
        <dbReference type="EMBL" id="KAJ5087240.1"/>
    </source>
</evidence>
<dbReference type="OrthoDB" id="4352007at2759"/>
<proteinExistence type="predicted"/>
<gene>
    <name evidence="2" type="ORF">N7456_010856</name>
</gene>
<dbReference type="AlphaFoldDB" id="A0A9W9JZI3"/>
<comment type="caution">
    <text evidence="2">The sequence shown here is derived from an EMBL/GenBank/DDBJ whole genome shotgun (WGS) entry which is preliminary data.</text>
</comment>
<evidence type="ECO:0000313" key="3">
    <source>
        <dbReference type="Proteomes" id="UP001149165"/>
    </source>
</evidence>
<accession>A0A9W9JZI3</accession>
<reference evidence="2" key="1">
    <citation type="submission" date="2022-11" db="EMBL/GenBank/DDBJ databases">
        <authorList>
            <person name="Petersen C."/>
        </authorList>
    </citation>
    <scope>NUCLEOTIDE SEQUENCE</scope>
    <source>
        <strain evidence="2">IBT 30069</strain>
    </source>
</reference>
<organism evidence="2 3">
    <name type="scientific">Penicillium angulare</name>
    <dbReference type="NCBI Taxonomy" id="116970"/>
    <lineage>
        <taxon>Eukaryota</taxon>
        <taxon>Fungi</taxon>
        <taxon>Dikarya</taxon>
        <taxon>Ascomycota</taxon>
        <taxon>Pezizomycotina</taxon>
        <taxon>Eurotiomycetes</taxon>
        <taxon>Eurotiomycetidae</taxon>
        <taxon>Eurotiales</taxon>
        <taxon>Aspergillaceae</taxon>
        <taxon>Penicillium</taxon>
    </lineage>
</organism>
<dbReference type="EMBL" id="JAPQKH010000007">
    <property type="protein sequence ID" value="KAJ5087240.1"/>
    <property type="molecule type" value="Genomic_DNA"/>
</dbReference>
<feature type="compositionally biased region" description="Polar residues" evidence="1">
    <location>
        <begin position="1"/>
        <end position="11"/>
    </location>
</feature>
<protein>
    <submittedName>
        <fullName evidence="2">Uncharacterized protein</fullName>
    </submittedName>
</protein>
<keyword evidence="3" id="KW-1185">Reference proteome</keyword>